<evidence type="ECO:0000256" key="5">
    <source>
        <dbReference type="ARBA" id="ARBA00022989"/>
    </source>
</evidence>
<comment type="similarity">
    <text evidence="2">Belongs to the UPF0702 family.</text>
</comment>
<keyword evidence="6 7" id="KW-0472">Membrane</keyword>
<dbReference type="KEGG" id="cut:CUTER_07465"/>
<sequence length="178" mass="19384">MEEILYYLGMPPMAAVGVVISTIAMYAVFIVMSRLLGQRVLAKLSGYDLLIVIVMGALIGRTMIGWVPTLASGLLALCTLIVLEVIVGTIARRGRFAAVVNNPPILLLAHGEYIERELQRCHITEGEIRSRLRRAGIGSRSEVAAVILEPTGDLSVLKEGVPIDEEMLIGVRSAQYLR</sequence>
<name>A0A0G3HK07_9CORY</name>
<feature type="domain" description="YetF C-terminal" evidence="8">
    <location>
        <begin position="95"/>
        <end position="161"/>
    </location>
</feature>
<dbReference type="GO" id="GO:0005886">
    <property type="term" value="C:plasma membrane"/>
    <property type="evidence" value="ECO:0007669"/>
    <property type="project" value="UniProtKB-SubCell"/>
</dbReference>
<dbReference type="AlphaFoldDB" id="A0A0G3HK07"/>
<dbReference type="InterPro" id="IPR007353">
    <property type="entry name" value="DUF421"/>
</dbReference>
<evidence type="ECO:0000256" key="4">
    <source>
        <dbReference type="ARBA" id="ARBA00022692"/>
    </source>
</evidence>
<feature type="transmembrane region" description="Helical" evidence="7">
    <location>
        <begin position="44"/>
        <end position="64"/>
    </location>
</feature>
<dbReference type="InterPro" id="IPR023090">
    <property type="entry name" value="UPF0702_alpha/beta_dom_sf"/>
</dbReference>
<keyword evidence="3" id="KW-1003">Cell membrane</keyword>
<evidence type="ECO:0000256" key="6">
    <source>
        <dbReference type="ARBA" id="ARBA00023136"/>
    </source>
</evidence>
<accession>A0A0G3HK07</accession>
<dbReference type="PANTHER" id="PTHR34582:SF6">
    <property type="entry name" value="UPF0702 TRANSMEMBRANE PROTEIN YCAP"/>
    <property type="match status" value="1"/>
</dbReference>
<evidence type="ECO:0000259" key="8">
    <source>
        <dbReference type="Pfam" id="PF04239"/>
    </source>
</evidence>
<dbReference type="Proteomes" id="UP000035548">
    <property type="component" value="Chromosome"/>
</dbReference>
<dbReference type="PANTHER" id="PTHR34582">
    <property type="entry name" value="UPF0702 TRANSMEMBRANE PROTEIN YCAP"/>
    <property type="match status" value="1"/>
</dbReference>
<evidence type="ECO:0000256" key="2">
    <source>
        <dbReference type="ARBA" id="ARBA00006448"/>
    </source>
</evidence>
<keyword evidence="10" id="KW-1185">Reference proteome</keyword>
<dbReference type="OrthoDB" id="3266405at2"/>
<evidence type="ECO:0000256" key="1">
    <source>
        <dbReference type="ARBA" id="ARBA00004651"/>
    </source>
</evidence>
<evidence type="ECO:0000256" key="3">
    <source>
        <dbReference type="ARBA" id="ARBA00022475"/>
    </source>
</evidence>
<dbReference type="EMBL" id="CP011546">
    <property type="protein sequence ID" value="AKK11482.1"/>
    <property type="molecule type" value="Genomic_DNA"/>
</dbReference>
<dbReference type="STRING" id="1072256.CUTER_07465"/>
<proteinExistence type="inferred from homology"/>
<gene>
    <name evidence="9" type="ORF">CUTER_07465</name>
</gene>
<evidence type="ECO:0000313" key="9">
    <source>
        <dbReference type="EMBL" id="AKK11482.1"/>
    </source>
</evidence>
<protein>
    <submittedName>
        <fullName evidence="9">Putative DUF421 family protein</fullName>
    </submittedName>
</protein>
<feature type="transmembrane region" description="Helical" evidence="7">
    <location>
        <begin position="12"/>
        <end position="32"/>
    </location>
</feature>
<reference evidence="9 10" key="1">
    <citation type="journal article" date="2015" name="Genome Announc.">
        <title>Virulence Factor Genes Detected in the Complete Genome Sequence of Corynebacterium uterequi DSM 45634, Isolated from the Uterus of a Maiden Mare.</title>
        <authorList>
            <person name="Ruckert C."/>
            <person name="Kriete M."/>
            <person name="Jaenicke S."/>
            <person name="Winkler A."/>
            <person name="Tauch A."/>
        </authorList>
    </citation>
    <scope>NUCLEOTIDE SEQUENCE [LARGE SCALE GENOMIC DNA]</scope>
    <source>
        <strain evidence="9 10">DSM 45634</strain>
    </source>
</reference>
<keyword evidence="4 7" id="KW-0812">Transmembrane</keyword>
<organism evidence="9 10">
    <name type="scientific">Corynebacterium uterequi</name>
    <dbReference type="NCBI Taxonomy" id="1072256"/>
    <lineage>
        <taxon>Bacteria</taxon>
        <taxon>Bacillati</taxon>
        <taxon>Actinomycetota</taxon>
        <taxon>Actinomycetes</taxon>
        <taxon>Mycobacteriales</taxon>
        <taxon>Corynebacteriaceae</taxon>
        <taxon>Corynebacterium</taxon>
    </lineage>
</organism>
<keyword evidence="5 7" id="KW-1133">Transmembrane helix</keyword>
<evidence type="ECO:0000256" key="7">
    <source>
        <dbReference type="SAM" id="Phobius"/>
    </source>
</evidence>
<evidence type="ECO:0000313" key="10">
    <source>
        <dbReference type="Proteomes" id="UP000035548"/>
    </source>
</evidence>
<reference evidence="10" key="2">
    <citation type="submission" date="2015-05" db="EMBL/GenBank/DDBJ databases">
        <title>Complete genome sequence of Corynebacterium uterequi DSM 45634, isolated from the uterus of a maiden mare.</title>
        <authorList>
            <person name="Ruckert C."/>
            <person name="Albersmeier A."/>
            <person name="Winkler A."/>
            <person name="Tauch A."/>
        </authorList>
    </citation>
    <scope>NUCLEOTIDE SEQUENCE [LARGE SCALE GENOMIC DNA]</scope>
    <source>
        <strain evidence="10">DSM 45634</strain>
    </source>
</reference>
<feature type="transmembrane region" description="Helical" evidence="7">
    <location>
        <begin position="70"/>
        <end position="91"/>
    </location>
</feature>
<dbReference type="Pfam" id="PF04239">
    <property type="entry name" value="DUF421"/>
    <property type="match status" value="1"/>
</dbReference>
<comment type="subcellular location">
    <subcellularLocation>
        <location evidence="1">Cell membrane</location>
        <topology evidence="1">Multi-pass membrane protein</topology>
    </subcellularLocation>
</comment>
<dbReference type="Gene3D" id="3.30.240.20">
    <property type="entry name" value="bsu07140 like domains"/>
    <property type="match status" value="1"/>
</dbReference>
<dbReference type="RefSeq" id="WP_047259892.1">
    <property type="nucleotide sequence ID" value="NZ_CP011546.1"/>
</dbReference>
<dbReference type="PATRIC" id="fig|1072256.5.peg.1476"/>